<dbReference type="AlphaFoldDB" id="A0A0A9Y537"/>
<reference evidence="1" key="2">
    <citation type="submission" date="2014-07" db="EMBL/GenBank/DDBJ databases">
        <authorList>
            <person name="Hull J."/>
        </authorList>
    </citation>
    <scope>NUCLEOTIDE SEQUENCE</scope>
</reference>
<name>A0A0A9Y537_LYGHE</name>
<proteinExistence type="predicted"/>
<protein>
    <submittedName>
        <fullName evidence="1">Thiazole synthase</fullName>
    </submittedName>
</protein>
<organism evidence="1">
    <name type="scientific">Lygus hesperus</name>
    <name type="common">Western plant bug</name>
    <dbReference type="NCBI Taxonomy" id="30085"/>
    <lineage>
        <taxon>Eukaryota</taxon>
        <taxon>Metazoa</taxon>
        <taxon>Ecdysozoa</taxon>
        <taxon>Arthropoda</taxon>
        <taxon>Hexapoda</taxon>
        <taxon>Insecta</taxon>
        <taxon>Pterygota</taxon>
        <taxon>Neoptera</taxon>
        <taxon>Paraneoptera</taxon>
        <taxon>Hemiptera</taxon>
        <taxon>Heteroptera</taxon>
        <taxon>Panheteroptera</taxon>
        <taxon>Cimicomorpha</taxon>
        <taxon>Miridae</taxon>
        <taxon>Mirini</taxon>
        <taxon>Lygus</taxon>
    </lineage>
</organism>
<evidence type="ECO:0000313" key="1">
    <source>
        <dbReference type="EMBL" id="JAG27299.1"/>
    </source>
</evidence>
<dbReference type="EMBL" id="GBHO01016305">
    <property type="protein sequence ID" value="JAG27299.1"/>
    <property type="molecule type" value="Transcribed_RNA"/>
</dbReference>
<gene>
    <name evidence="1" type="primary">thiG_3</name>
    <name evidence="1" type="ORF">CM83_18653</name>
</gene>
<accession>A0A0A9Y537</accession>
<sequence>MALTQDSAVILSDTRANTCYSNAVVSRYNFFSPAVPAFLRLLYMLVEHRAKMKGVNQERNKFVSLAKAAAVCELDETQHNDDEVYNDTPLLRVLYELQVCGFAVLSR</sequence>
<reference evidence="1" key="1">
    <citation type="journal article" date="2014" name="PLoS ONE">
        <title>Transcriptome-Based Identification of ABC Transporters in the Western Tarnished Plant Bug Lygus hesperus.</title>
        <authorList>
            <person name="Hull J.J."/>
            <person name="Chaney K."/>
            <person name="Geib S.M."/>
            <person name="Fabrick J.A."/>
            <person name="Brent C.S."/>
            <person name="Walsh D."/>
            <person name="Lavine L.C."/>
        </authorList>
    </citation>
    <scope>NUCLEOTIDE SEQUENCE</scope>
</reference>